<feature type="region of interest" description="Disordered" evidence="1">
    <location>
        <begin position="1"/>
        <end position="68"/>
    </location>
</feature>
<dbReference type="OrthoDB" id="768046at2"/>
<organism evidence="4 5">
    <name type="scientific">Hymenobacter crusticola</name>
    <dbReference type="NCBI Taxonomy" id="1770526"/>
    <lineage>
        <taxon>Bacteria</taxon>
        <taxon>Pseudomonadati</taxon>
        <taxon>Bacteroidota</taxon>
        <taxon>Cytophagia</taxon>
        <taxon>Cytophagales</taxon>
        <taxon>Hymenobacteraceae</taxon>
        <taxon>Hymenobacter</taxon>
    </lineage>
</organism>
<dbReference type="InterPro" id="IPR027945">
    <property type="entry name" value="SseB_C"/>
</dbReference>
<reference evidence="4 5" key="1">
    <citation type="submission" date="2017-01" db="EMBL/GenBank/DDBJ databases">
        <title>A new Hymenobacter.</title>
        <authorList>
            <person name="Liang Y."/>
            <person name="Feng F."/>
        </authorList>
    </citation>
    <scope>NUCLEOTIDE SEQUENCE [LARGE SCALE GENOMIC DNA]</scope>
    <source>
        <strain evidence="4">MIMBbqt21</strain>
    </source>
</reference>
<dbReference type="Pfam" id="PF07179">
    <property type="entry name" value="SseB"/>
    <property type="match status" value="1"/>
</dbReference>
<proteinExistence type="predicted"/>
<evidence type="ECO:0000259" key="3">
    <source>
        <dbReference type="Pfam" id="PF14581"/>
    </source>
</evidence>
<dbReference type="AlphaFoldDB" id="A0A243W9P3"/>
<dbReference type="Pfam" id="PF14581">
    <property type="entry name" value="SseB_C"/>
    <property type="match status" value="1"/>
</dbReference>
<accession>A0A243W9P3</accession>
<dbReference type="Proteomes" id="UP000194873">
    <property type="component" value="Unassembled WGS sequence"/>
</dbReference>
<evidence type="ECO:0000313" key="5">
    <source>
        <dbReference type="Proteomes" id="UP000194873"/>
    </source>
</evidence>
<protein>
    <recommendedName>
        <fullName evidence="6">Enhanced serine sensitivity protein SseB</fullName>
    </recommendedName>
</protein>
<evidence type="ECO:0000259" key="2">
    <source>
        <dbReference type="Pfam" id="PF07179"/>
    </source>
</evidence>
<sequence>MGLFDFLKSKKPTDAPATPAPADSSAAPTTTPGAAGPRYKGSNYTAPAPAAPPAPVIPPMPPMPQPPAFQPTNILEELLMRAATEPQVRPGFYQALLQEEVIVITAPKEGVPAGEVTVEAGSEIQLQVLHDGKIPVFTSKDRIFDGENVPEPLSYLRLRGFDLFNMVQGADCALNPFSVVGKLLPAAEIADLLSGNLFQGAGAPPEGAQMLIGPPAEEPTALIEALRAYCAEHPFIEVAHLAELRLENSEEPPRLLLAFQTETNDPAFLQELGPVIQGNLSSTHQFVDMMLIDPSSDEPLNQYFQQVEPTYQRA</sequence>
<evidence type="ECO:0000256" key="1">
    <source>
        <dbReference type="SAM" id="MobiDB-lite"/>
    </source>
</evidence>
<comment type="caution">
    <text evidence="4">The sequence shown here is derived from an EMBL/GenBank/DDBJ whole genome shotgun (WGS) entry which is preliminary data.</text>
</comment>
<keyword evidence="5" id="KW-1185">Reference proteome</keyword>
<evidence type="ECO:0000313" key="4">
    <source>
        <dbReference type="EMBL" id="OUJ72273.1"/>
    </source>
</evidence>
<feature type="compositionally biased region" description="Low complexity" evidence="1">
    <location>
        <begin position="14"/>
        <end position="37"/>
    </location>
</feature>
<evidence type="ECO:0008006" key="6">
    <source>
        <dbReference type="Google" id="ProtNLM"/>
    </source>
</evidence>
<gene>
    <name evidence="4" type="ORF">BXP70_18580</name>
</gene>
<feature type="domain" description="SseB protein N-terminal" evidence="2">
    <location>
        <begin position="75"/>
        <end position="190"/>
    </location>
</feature>
<name>A0A243W9P3_9BACT</name>
<dbReference type="EMBL" id="MTSE01000011">
    <property type="protein sequence ID" value="OUJ72273.1"/>
    <property type="molecule type" value="Genomic_DNA"/>
</dbReference>
<feature type="domain" description="SseB protein C-terminal" evidence="3">
    <location>
        <begin position="205"/>
        <end position="313"/>
    </location>
</feature>
<feature type="compositionally biased region" description="Pro residues" evidence="1">
    <location>
        <begin position="49"/>
        <end position="68"/>
    </location>
</feature>
<dbReference type="RefSeq" id="WP_086595610.1">
    <property type="nucleotide sequence ID" value="NZ_MTSE01000011.1"/>
</dbReference>
<dbReference type="InterPro" id="IPR009839">
    <property type="entry name" value="SseB_N"/>
</dbReference>